<proteinExistence type="predicted"/>
<organism evidence="1 2">
    <name type="scientific">Flavihumibacter stibioxidans</name>
    <dbReference type="NCBI Taxonomy" id="1834163"/>
    <lineage>
        <taxon>Bacteria</taxon>
        <taxon>Pseudomonadati</taxon>
        <taxon>Bacteroidota</taxon>
        <taxon>Chitinophagia</taxon>
        <taxon>Chitinophagales</taxon>
        <taxon>Chitinophagaceae</taxon>
        <taxon>Flavihumibacter</taxon>
    </lineage>
</organism>
<sequence length="1208" mass="134983">MIMKKVPGAGDVYMVYDPWDRLVLSQDANMRVNSQYMLTKYDALNRPVLTGIYTYSGTIQQARILAKDATSFRHEERATGGNGTGYTSRCWPETNYDILSVTYYDDYDWYGNPFSAGRNEDYDGVFMTASNDTYPYPQPLTQSFATKGFVTGGMVRVLGTSQFLHTINSYDDKGRVIQVRSKNITDGVDVVTTQYDFSGKPLIQYQVSPKNFTTAKTEYVLTKLDYDDLGRVLIIKKTVSSKIGGSTWVYSPEVEVVKNEYDKLGQLKKKEIGKKRNTSNPAQYTTTPIETLTYDYNIRGWLLGMNREYTRNTTNTNYFGFDLGYDKTSNNLIGNKSYSKAQFNGNIGGMLWKSKGDGEIRRYDFDYDAANRLLRADFTQYTGADFNQTANLNFNVKMGDGLNTETAYDANGNIKRMQQWGLKLTASEQIDDLRYTYEAGTNKLQNVIDFNDVPDTRLGDFRTSANHPQKTNKSNYVGSGTGNVNDIVDYVYDANGNLRKDLNKDMGNGSNDGIVYNHLNLPAVITMRKADGSIKGTITYTYDAAGNKLKKVVNEYPSSTNGNISTTRETLYIGGFVYESLSDTNPNTTDYNNKLQFGGQEEGRIRALYKDQNDPNLLTGFAYDYMLKDHLGNVRMVLTDELEQGSDLASMESENADKEDAVFSNIGNTRVDKPAGYPVDNYTNPNAKVSKVIGNGQRIGPGVLLKVMAGDKFSLRVSSWYKTNGTTPPAPITDFINDLVFMMAAHVGNKATKGTMAELQNSGVFTPGAASFLNTQNSYNTTRPKAFINWVLFDEQLKIAKDASGNIIASGYSGYEQVPAESVYNNGSANPNVYEHIRTNLPVNKSGYLYIYVNNETPDIGVFFDNLHVTHIKGPVLEETHYYPFGLTIAGISSKAMGKLDNKYEYNGKEKQEKEFSDGSGLEMYDYGARMYDQQIGRWHALDPLADKYHPVSPYIYALNNPIIYVDPNGMDIELRGSTQDIIYFLMSLSSVTSHNLTYKNGKVAIASAKGDNEKAANISTELDNLVYDLIDGDMKGHKVFFDLISKETKNSKLNSDDVFFDDYHTGVFDVSDLRDLNGNPDKDVLAASTFAHVLKERSYSKDYKGIIGKRNFIKNHTNLLIQQEYNMAHLAANIFESAVVGSYFVKSDGTPVKLETAYATGGEPRESGYITTTINYGPALRAEYTYPSSKQNASNAKLIIAPIFKKK</sequence>
<dbReference type="NCBIfam" id="TIGR03696">
    <property type="entry name" value="Rhs_assc_core"/>
    <property type="match status" value="1"/>
</dbReference>
<evidence type="ECO:0000313" key="1">
    <source>
        <dbReference type="EMBL" id="MBC6490647.1"/>
    </source>
</evidence>
<evidence type="ECO:0008006" key="3">
    <source>
        <dbReference type="Google" id="ProtNLM"/>
    </source>
</evidence>
<dbReference type="Gene3D" id="2.180.10.10">
    <property type="entry name" value="RHS repeat-associated core"/>
    <property type="match status" value="2"/>
</dbReference>
<comment type="caution">
    <text evidence="1">The sequence shown here is derived from an EMBL/GenBank/DDBJ whole genome shotgun (WGS) entry which is preliminary data.</text>
</comment>
<protein>
    <recommendedName>
        <fullName evidence="3">RHS repeat-associated core domain-containing protein</fullName>
    </recommendedName>
</protein>
<gene>
    <name evidence="1" type="ORF">BC349_19385</name>
</gene>
<dbReference type="EMBL" id="MBUA01000002">
    <property type="protein sequence ID" value="MBC6490647.1"/>
    <property type="molecule type" value="Genomic_DNA"/>
</dbReference>
<dbReference type="InterPro" id="IPR022385">
    <property type="entry name" value="Rhs_assc_core"/>
</dbReference>
<name>A0ABR7M6K0_9BACT</name>
<dbReference type="Proteomes" id="UP000765802">
    <property type="component" value="Unassembled WGS sequence"/>
</dbReference>
<evidence type="ECO:0000313" key="2">
    <source>
        <dbReference type="Proteomes" id="UP000765802"/>
    </source>
</evidence>
<reference evidence="1 2" key="1">
    <citation type="submission" date="2016-07" db="EMBL/GenBank/DDBJ databases">
        <title>Genome analysis of Flavihumibacter stibioxidans YS-17.</title>
        <authorList>
            <person name="Shi K."/>
            <person name="Han Y."/>
            <person name="Wang G."/>
        </authorList>
    </citation>
    <scope>NUCLEOTIDE SEQUENCE [LARGE SCALE GENOMIC DNA]</scope>
    <source>
        <strain evidence="1 2">YS-17</strain>
    </source>
</reference>
<keyword evidence="2" id="KW-1185">Reference proteome</keyword>
<accession>A0ABR7M6K0</accession>